<dbReference type="SUPFAM" id="SSF56349">
    <property type="entry name" value="DNA breaking-rejoining enzymes"/>
    <property type="match status" value="1"/>
</dbReference>
<evidence type="ECO:0000259" key="5">
    <source>
        <dbReference type="PROSITE" id="PS51898"/>
    </source>
</evidence>
<dbReference type="RefSeq" id="WP_085423254.1">
    <property type="nucleotide sequence ID" value="NZ_FXAF01000006.1"/>
</dbReference>
<dbReference type="Gene3D" id="3.30.160.390">
    <property type="entry name" value="Integrase, DNA-binding domain"/>
    <property type="match status" value="1"/>
</dbReference>
<feature type="domain" description="Tyr recombinase" evidence="5">
    <location>
        <begin position="208"/>
        <end position="381"/>
    </location>
</feature>
<reference evidence="7" key="1">
    <citation type="submission" date="2017-04" db="EMBL/GenBank/DDBJ databases">
        <authorList>
            <person name="Varghese N."/>
            <person name="Submissions S."/>
        </authorList>
    </citation>
    <scope>NUCLEOTIDE SEQUENCE [LARGE SCALE GENOMIC DNA]</scope>
    <source>
        <strain evidence="7">B4P</strain>
    </source>
</reference>
<dbReference type="OrthoDB" id="9795573at2"/>
<evidence type="ECO:0000256" key="3">
    <source>
        <dbReference type="ARBA" id="ARBA00023125"/>
    </source>
</evidence>
<dbReference type="AlphaFoldDB" id="A0A1X7FJ59"/>
<dbReference type="CDD" id="cd00801">
    <property type="entry name" value="INT_P4_C"/>
    <property type="match status" value="1"/>
</dbReference>
<dbReference type="PROSITE" id="PS51898">
    <property type="entry name" value="TYR_RECOMBINASE"/>
    <property type="match status" value="1"/>
</dbReference>
<dbReference type="InterPro" id="IPR038488">
    <property type="entry name" value="Integrase_DNA-bd_sf"/>
</dbReference>
<dbReference type="EMBL" id="FXAF01000006">
    <property type="protein sequence ID" value="SMF53101.1"/>
    <property type="molecule type" value="Genomic_DNA"/>
</dbReference>
<keyword evidence="7" id="KW-1185">Reference proteome</keyword>
<dbReference type="Gene3D" id="1.10.150.130">
    <property type="match status" value="1"/>
</dbReference>
<dbReference type="Pfam" id="PF00589">
    <property type="entry name" value="Phage_integrase"/>
    <property type="match status" value="1"/>
</dbReference>
<name>A0A1X7FJ59_9HYPH</name>
<dbReference type="InterPro" id="IPR002104">
    <property type="entry name" value="Integrase_catalytic"/>
</dbReference>
<dbReference type="STRING" id="464029.SAMN02982989_3174"/>
<dbReference type="GO" id="GO:0006310">
    <property type="term" value="P:DNA recombination"/>
    <property type="evidence" value="ECO:0007669"/>
    <property type="project" value="UniProtKB-KW"/>
</dbReference>
<dbReference type="PANTHER" id="PTHR30629">
    <property type="entry name" value="PROPHAGE INTEGRASE"/>
    <property type="match status" value="1"/>
</dbReference>
<dbReference type="InterPro" id="IPR010998">
    <property type="entry name" value="Integrase_recombinase_N"/>
</dbReference>
<evidence type="ECO:0000256" key="4">
    <source>
        <dbReference type="ARBA" id="ARBA00023172"/>
    </source>
</evidence>
<dbReference type="InterPro" id="IPR011010">
    <property type="entry name" value="DNA_brk_join_enz"/>
</dbReference>
<evidence type="ECO:0000313" key="7">
    <source>
        <dbReference type="Proteomes" id="UP000192903"/>
    </source>
</evidence>
<keyword evidence="4" id="KW-0233">DNA recombination</keyword>
<comment type="similarity">
    <text evidence="1">Belongs to the 'phage' integrase family.</text>
</comment>
<keyword evidence="3" id="KW-0238">DNA-binding</keyword>
<dbReference type="InterPro" id="IPR025166">
    <property type="entry name" value="Integrase_DNA_bind_dom"/>
</dbReference>
<dbReference type="GO" id="GO:0015074">
    <property type="term" value="P:DNA integration"/>
    <property type="evidence" value="ECO:0007669"/>
    <property type="project" value="UniProtKB-KW"/>
</dbReference>
<evidence type="ECO:0000256" key="1">
    <source>
        <dbReference type="ARBA" id="ARBA00008857"/>
    </source>
</evidence>
<dbReference type="Gene3D" id="1.10.443.10">
    <property type="entry name" value="Intergrase catalytic core"/>
    <property type="match status" value="1"/>
</dbReference>
<organism evidence="6 7">
    <name type="scientific">Xaviernesmea oryzae</name>
    <dbReference type="NCBI Taxonomy" id="464029"/>
    <lineage>
        <taxon>Bacteria</taxon>
        <taxon>Pseudomonadati</taxon>
        <taxon>Pseudomonadota</taxon>
        <taxon>Alphaproteobacteria</taxon>
        <taxon>Hyphomicrobiales</taxon>
        <taxon>Rhizobiaceae</taxon>
        <taxon>Rhizobium/Agrobacterium group</taxon>
        <taxon>Xaviernesmea</taxon>
    </lineage>
</organism>
<dbReference type="GO" id="GO:0003677">
    <property type="term" value="F:DNA binding"/>
    <property type="evidence" value="ECO:0007669"/>
    <property type="project" value="UniProtKB-KW"/>
</dbReference>
<dbReference type="Pfam" id="PF22022">
    <property type="entry name" value="Phage_int_M"/>
    <property type="match status" value="1"/>
</dbReference>
<dbReference type="Pfam" id="PF13356">
    <property type="entry name" value="Arm-DNA-bind_3"/>
    <property type="match status" value="1"/>
</dbReference>
<dbReference type="InterPro" id="IPR013762">
    <property type="entry name" value="Integrase-like_cat_sf"/>
</dbReference>
<evidence type="ECO:0000256" key="2">
    <source>
        <dbReference type="ARBA" id="ARBA00022908"/>
    </source>
</evidence>
<proteinExistence type="inferred from homology"/>
<dbReference type="Proteomes" id="UP000192903">
    <property type="component" value="Unassembled WGS sequence"/>
</dbReference>
<gene>
    <name evidence="6" type="ORF">SAMN02982989_3174</name>
</gene>
<dbReference type="PANTHER" id="PTHR30629:SF2">
    <property type="entry name" value="PROPHAGE INTEGRASE INTS-RELATED"/>
    <property type="match status" value="1"/>
</dbReference>
<dbReference type="InterPro" id="IPR053876">
    <property type="entry name" value="Phage_int_M"/>
</dbReference>
<sequence length="395" mass="44151">MARNLLTVAEIKAATKPKLRDGDGLWLHTSKSGSRSWVFIYVRHGRRREMGLGNYGTGTGQVSLSAARVKAEEIRTILGRGGDPFTEMEERKKKAKPMTFGELADEYIETMSPKWRGKQTKPAWQRFASTYAKGLRKIAIADVDTDAVVRVLTPLWDAMPETATKTRERIKLVLDHARARGLRTGDNPAEWRGHLDQILPTPKKLVRGHHAAMPYSEIPAFMKRLQAKTGVAARALEFTILTAARSGETRGAPIPEFDLDKAVWTVPAKRMKEPREHRVPLCGRAVEIVKEMRKIAVNDLVFPGQKLKRPLSDAALANVLDDTGASEFTVHGFRSAFRDWAAEETHHQREVAEAALAHAVGDAVERAYRRGDALAKRRKLMDDWEAFCLGSTSKT</sequence>
<accession>A0A1X7FJ59</accession>
<evidence type="ECO:0000313" key="6">
    <source>
        <dbReference type="EMBL" id="SMF53101.1"/>
    </source>
</evidence>
<keyword evidence="2" id="KW-0229">DNA integration</keyword>
<dbReference type="InterPro" id="IPR050808">
    <property type="entry name" value="Phage_Integrase"/>
</dbReference>
<protein>
    <submittedName>
        <fullName evidence="6">Integrase</fullName>
    </submittedName>
</protein>